<comment type="miscellaneous">
    <text evidence="16">Carbon 2 of the heme B porphyrin ring is defined according to the Fischer nomenclature.</text>
</comment>
<protein>
    <recommendedName>
        <fullName evidence="13 16">Protoheme IX farnesyltransferase</fullName>
        <ecNumber evidence="5 16">2.5.1.141</ecNumber>
    </recommendedName>
    <alternativeName>
        <fullName evidence="14 16">Heme B farnesyltransferase</fullName>
    </alternativeName>
    <alternativeName>
        <fullName evidence="12 16">Heme O synthase</fullName>
    </alternativeName>
</protein>
<dbReference type="PANTHER" id="PTHR43448">
    <property type="entry name" value="PROTOHEME IX FARNESYLTRANSFERASE, MITOCHONDRIAL"/>
    <property type="match status" value="1"/>
</dbReference>
<evidence type="ECO:0000256" key="3">
    <source>
        <dbReference type="ARBA" id="ARBA00004919"/>
    </source>
</evidence>
<sequence length="306" mass="33687">MINTATRLPAATWRDYLTLTKPKVISLLLFTAVCPMFIAARGLPHWLPLLGVLVGGYMATGGAGVFNMVLDRDIDGQMRRTAKRPLVTGVISVRNAIIFGLLLSAGSFLVLWLTANLLTALLAWFGLLFYVIVYTAWLKRTTWQNIVIGGAAGSVMPLLGWAAVTNGLDWMAGLLFALIFLWTRVHFWALAFLVKEQYEAVGIPMAPAVLGSRRTLQQMLVYAALTILASLAPFAIDEAGWLYSGVAVLLNLLLLRKVVKLYRQVGEGQEVGRTDALDLYKYSMLYLALIFLVLVADRTLVTLLPI</sequence>
<feature type="transmembrane region" description="Helical" evidence="16">
    <location>
        <begin position="91"/>
        <end position="115"/>
    </location>
</feature>
<evidence type="ECO:0000256" key="9">
    <source>
        <dbReference type="ARBA" id="ARBA00022989"/>
    </source>
</evidence>
<dbReference type="NCBIfam" id="NF003349">
    <property type="entry name" value="PRK04375.1-2"/>
    <property type="match status" value="1"/>
</dbReference>
<feature type="transmembrane region" description="Helical" evidence="16">
    <location>
        <begin position="215"/>
        <end position="235"/>
    </location>
</feature>
<dbReference type="InterPro" id="IPR006369">
    <property type="entry name" value="Protohaem_IX_farnesylTrfase"/>
</dbReference>
<comment type="similarity">
    <text evidence="4">In the C-terminal section; belongs to the UbiA prenyltransferase family. Protoheme IX farnesyltransferase subfamily.</text>
</comment>
<dbReference type="Pfam" id="PF01040">
    <property type="entry name" value="UbiA"/>
    <property type="match status" value="1"/>
</dbReference>
<comment type="subcellular location">
    <subcellularLocation>
        <location evidence="2 16">Cell membrane</location>
        <topology evidence="2 16">Multi-pass membrane protein</topology>
    </subcellularLocation>
</comment>
<evidence type="ECO:0000256" key="13">
    <source>
        <dbReference type="ARBA" id="ARBA00040810"/>
    </source>
</evidence>
<evidence type="ECO:0000256" key="8">
    <source>
        <dbReference type="ARBA" id="ARBA00022692"/>
    </source>
</evidence>
<dbReference type="InterPro" id="IPR030470">
    <property type="entry name" value="UbiA_prenylTrfase_CS"/>
</dbReference>
<evidence type="ECO:0000256" key="16">
    <source>
        <dbReference type="HAMAP-Rule" id="MF_00154"/>
    </source>
</evidence>
<name>A0A6B0YTS2_9CHLR</name>
<evidence type="ECO:0000256" key="1">
    <source>
        <dbReference type="ARBA" id="ARBA00004019"/>
    </source>
</evidence>
<evidence type="ECO:0000256" key="2">
    <source>
        <dbReference type="ARBA" id="ARBA00004651"/>
    </source>
</evidence>
<evidence type="ECO:0000256" key="15">
    <source>
        <dbReference type="ARBA" id="ARBA00047690"/>
    </source>
</evidence>
<dbReference type="GO" id="GO:0005886">
    <property type="term" value="C:plasma membrane"/>
    <property type="evidence" value="ECO:0007669"/>
    <property type="project" value="UniProtKB-SubCell"/>
</dbReference>
<evidence type="ECO:0000313" key="17">
    <source>
        <dbReference type="EMBL" id="MXY93122.1"/>
    </source>
</evidence>
<evidence type="ECO:0000256" key="5">
    <source>
        <dbReference type="ARBA" id="ARBA00012292"/>
    </source>
</evidence>
<evidence type="ECO:0000256" key="6">
    <source>
        <dbReference type="ARBA" id="ARBA00022475"/>
    </source>
</evidence>
<dbReference type="FunFam" id="1.10.357.140:FF:000001">
    <property type="entry name" value="Protoheme IX farnesyltransferase"/>
    <property type="match status" value="1"/>
</dbReference>
<evidence type="ECO:0000256" key="10">
    <source>
        <dbReference type="ARBA" id="ARBA00023133"/>
    </source>
</evidence>
<dbReference type="EMBL" id="VXRG01000059">
    <property type="protein sequence ID" value="MXY93122.1"/>
    <property type="molecule type" value="Genomic_DNA"/>
</dbReference>
<comment type="function">
    <text evidence="1 16">Converts heme B (protoheme IX) to heme O by substitution of the vinyl group on carbon 2 of heme B porphyrin ring with a hydroxyethyl farnesyl side group.</text>
</comment>
<dbReference type="CDD" id="cd13957">
    <property type="entry name" value="PT_UbiA_Cox10"/>
    <property type="match status" value="1"/>
</dbReference>
<feature type="transmembrane region" description="Helical" evidence="16">
    <location>
        <begin position="145"/>
        <end position="164"/>
    </location>
</feature>
<keyword evidence="6 16" id="KW-1003">Cell membrane</keyword>
<dbReference type="UniPathway" id="UPA00834">
    <property type="reaction ID" value="UER00712"/>
</dbReference>
<keyword evidence="7 16" id="KW-0808">Transferase</keyword>
<evidence type="ECO:0000256" key="7">
    <source>
        <dbReference type="ARBA" id="ARBA00022679"/>
    </source>
</evidence>
<gene>
    <name evidence="16" type="primary">ctaB</name>
    <name evidence="17" type="ORF">F4Y42_06675</name>
</gene>
<dbReference type="Gene3D" id="1.10.357.140">
    <property type="entry name" value="UbiA prenyltransferase"/>
    <property type="match status" value="1"/>
</dbReference>
<feature type="transmembrane region" description="Helical" evidence="16">
    <location>
        <begin position="24"/>
        <end position="43"/>
    </location>
</feature>
<dbReference type="GO" id="GO:0008495">
    <property type="term" value="F:protoheme IX farnesyltransferase activity"/>
    <property type="evidence" value="ECO:0007669"/>
    <property type="project" value="UniProtKB-UniRule"/>
</dbReference>
<feature type="transmembrane region" description="Helical" evidence="16">
    <location>
        <begin position="279"/>
        <end position="296"/>
    </location>
</feature>
<dbReference type="InterPro" id="IPR044878">
    <property type="entry name" value="UbiA_sf"/>
</dbReference>
<evidence type="ECO:0000256" key="11">
    <source>
        <dbReference type="ARBA" id="ARBA00023136"/>
    </source>
</evidence>
<organism evidence="17">
    <name type="scientific">Caldilineaceae bacterium SB0664_bin_27</name>
    <dbReference type="NCBI Taxonomy" id="2605260"/>
    <lineage>
        <taxon>Bacteria</taxon>
        <taxon>Bacillati</taxon>
        <taxon>Chloroflexota</taxon>
        <taxon>Caldilineae</taxon>
        <taxon>Caldilineales</taxon>
        <taxon>Caldilineaceae</taxon>
    </lineage>
</organism>
<comment type="caution">
    <text evidence="17">The sequence shown here is derived from an EMBL/GenBank/DDBJ whole genome shotgun (WGS) entry which is preliminary data.</text>
</comment>
<dbReference type="GO" id="GO:0048034">
    <property type="term" value="P:heme O biosynthetic process"/>
    <property type="evidence" value="ECO:0007669"/>
    <property type="project" value="UniProtKB-UniRule"/>
</dbReference>
<dbReference type="NCBIfam" id="TIGR01473">
    <property type="entry name" value="cyoE_ctaB"/>
    <property type="match status" value="1"/>
</dbReference>
<dbReference type="PANTHER" id="PTHR43448:SF7">
    <property type="entry name" value="4-HYDROXYBENZOATE SOLANESYLTRANSFERASE"/>
    <property type="match status" value="1"/>
</dbReference>
<evidence type="ECO:0000256" key="4">
    <source>
        <dbReference type="ARBA" id="ARBA00010223"/>
    </source>
</evidence>
<feature type="transmembrane region" description="Helical" evidence="16">
    <location>
        <begin position="49"/>
        <end position="70"/>
    </location>
</feature>
<keyword evidence="10 16" id="KW-0350">Heme biosynthesis</keyword>
<reference evidence="17" key="1">
    <citation type="submission" date="2019-09" db="EMBL/GenBank/DDBJ databases">
        <title>Characterisation of the sponge microbiome using genome-centric metagenomics.</title>
        <authorList>
            <person name="Engelberts J.P."/>
            <person name="Robbins S.J."/>
            <person name="De Goeij J.M."/>
            <person name="Aranda M."/>
            <person name="Bell S.C."/>
            <person name="Webster N.S."/>
        </authorList>
    </citation>
    <scope>NUCLEOTIDE SEQUENCE</scope>
    <source>
        <strain evidence="17">SB0664_bin_27</strain>
    </source>
</reference>
<comment type="catalytic activity">
    <reaction evidence="15 16">
        <text>heme b + (2E,6E)-farnesyl diphosphate + H2O = Fe(II)-heme o + diphosphate</text>
        <dbReference type="Rhea" id="RHEA:28070"/>
        <dbReference type="ChEBI" id="CHEBI:15377"/>
        <dbReference type="ChEBI" id="CHEBI:33019"/>
        <dbReference type="ChEBI" id="CHEBI:60344"/>
        <dbReference type="ChEBI" id="CHEBI:60530"/>
        <dbReference type="ChEBI" id="CHEBI:175763"/>
        <dbReference type="EC" id="2.5.1.141"/>
    </reaction>
</comment>
<feature type="transmembrane region" description="Helical" evidence="16">
    <location>
        <begin position="241"/>
        <end position="259"/>
    </location>
</feature>
<accession>A0A6B0YTS2</accession>
<dbReference type="AlphaFoldDB" id="A0A6B0YTS2"/>
<evidence type="ECO:0000256" key="12">
    <source>
        <dbReference type="ARBA" id="ARBA00030253"/>
    </source>
</evidence>
<comment type="pathway">
    <text evidence="3 16">Porphyrin-containing compound metabolism; heme O biosynthesis; heme O from protoheme: step 1/1.</text>
</comment>
<dbReference type="PROSITE" id="PS00943">
    <property type="entry name" value="UBIA"/>
    <property type="match status" value="1"/>
</dbReference>
<keyword evidence="11 16" id="KW-0472">Membrane</keyword>
<proteinExistence type="inferred from homology"/>
<feature type="transmembrane region" description="Helical" evidence="16">
    <location>
        <begin position="170"/>
        <end position="194"/>
    </location>
</feature>
<dbReference type="EC" id="2.5.1.141" evidence="5 16"/>
<feature type="transmembrane region" description="Helical" evidence="16">
    <location>
        <begin position="121"/>
        <end position="138"/>
    </location>
</feature>
<comment type="similarity">
    <text evidence="16">Belongs to the UbiA prenyltransferase family. Protoheme IX farnesyltransferase subfamily.</text>
</comment>
<evidence type="ECO:0000256" key="14">
    <source>
        <dbReference type="ARBA" id="ARBA00042475"/>
    </source>
</evidence>
<dbReference type="InterPro" id="IPR000537">
    <property type="entry name" value="UbiA_prenyltransferase"/>
</dbReference>
<keyword evidence="9 16" id="KW-1133">Transmembrane helix</keyword>
<keyword evidence="8 16" id="KW-0812">Transmembrane</keyword>
<dbReference type="HAMAP" id="MF_00154">
    <property type="entry name" value="CyoE_CtaB"/>
    <property type="match status" value="1"/>
</dbReference>